<proteinExistence type="predicted"/>
<dbReference type="InterPro" id="IPR009056">
    <property type="entry name" value="Cyt_c-like_dom"/>
</dbReference>
<evidence type="ECO:0000259" key="6">
    <source>
        <dbReference type="PROSITE" id="PS51007"/>
    </source>
</evidence>
<feature type="transmembrane region" description="Helical" evidence="5">
    <location>
        <begin position="281"/>
        <end position="300"/>
    </location>
</feature>
<feature type="transmembrane region" description="Helical" evidence="5">
    <location>
        <begin position="12"/>
        <end position="32"/>
    </location>
</feature>
<sequence length="399" mass="43708">METIVWEWVNFMLRWLHVITAIAWIGSSFYFVHLDASLKKRERLPKGTSGEAWQIHGGGFYHMVKYNVAPAEMPDELTWFKWEAYATWISGFFLLVVLYYRGADLFMIDQGVMELSQWQAVAISVVTLVLGWVAYDRLCKSPVGKNDTGLALAGLAMLVLAAWGFSEVFSGRGAMLQVGALIGTMMAANVAMIIIPNQKKVVADLLAGKEPDPALGKEAKQRSLHNNYLTLPVLFLMISNHYPLAFGTGHIPAIVALVLVVGATIRHFFNSRHAGKPTPWWTWGVAVAGVVGIIWLSALGPNADAVASTAHAAEPVDFAQVEEVVISRCSMCHAETPGWEGLATAPKGVRLETPEEITRHAGEIRMQAVFSNAMPPGNITMITPEERRVLAAWTAVAAK</sequence>
<dbReference type="GO" id="GO:0046872">
    <property type="term" value="F:metal ion binding"/>
    <property type="evidence" value="ECO:0007669"/>
    <property type="project" value="UniProtKB-KW"/>
</dbReference>
<dbReference type="EMBL" id="BJYZ01000003">
    <property type="protein sequence ID" value="GEO36897.1"/>
    <property type="molecule type" value="Genomic_DNA"/>
</dbReference>
<evidence type="ECO:0000256" key="3">
    <source>
        <dbReference type="ARBA" id="ARBA00023004"/>
    </source>
</evidence>
<keyword evidence="5" id="KW-0812">Transmembrane</keyword>
<evidence type="ECO:0000313" key="7">
    <source>
        <dbReference type="EMBL" id="GEO36897.1"/>
    </source>
</evidence>
<evidence type="ECO:0000256" key="4">
    <source>
        <dbReference type="PROSITE-ProRule" id="PRU00433"/>
    </source>
</evidence>
<feature type="transmembrane region" description="Helical" evidence="5">
    <location>
        <begin position="82"/>
        <end position="100"/>
    </location>
</feature>
<feature type="transmembrane region" description="Helical" evidence="5">
    <location>
        <begin position="175"/>
        <end position="195"/>
    </location>
</feature>
<protein>
    <submittedName>
        <fullName evidence="7">Cysteine desulfurase</fullName>
    </submittedName>
</protein>
<dbReference type="InterPro" id="IPR010389">
    <property type="entry name" value="Urate_ox_N"/>
</dbReference>
<dbReference type="GO" id="GO:0020037">
    <property type="term" value="F:heme binding"/>
    <property type="evidence" value="ECO:0007669"/>
    <property type="project" value="InterPro"/>
</dbReference>
<keyword evidence="1 4" id="KW-0349">Heme</keyword>
<keyword evidence="3 4" id="KW-0408">Iron</keyword>
<keyword evidence="8" id="KW-1185">Reference proteome</keyword>
<feature type="domain" description="Cytochrome c" evidence="6">
    <location>
        <begin position="316"/>
        <end position="398"/>
    </location>
</feature>
<evidence type="ECO:0000313" key="8">
    <source>
        <dbReference type="Proteomes" id="UP000321523"/>
    </source>
</evidence>
<keyword evidence="5" id="KW-0472">Membrane</keyword>
<dbReference type="SUPFAM" id="SSF46626">
    <property type="entry name" value="Cytochrome c"/>
    <property type="match status" value="1"/>
</dbReference>
<dbReference type="RefSeq" id="WP_044426076.1">
    <property type="nucleotide sequence ID" value="NZ_BJYZ01000003.1"/>
</dbReference>
<reference evidence="7 8" key="1">
    <citation type="submission" date="2019-07" db="EMBL/GenBank/DDBJ databases">
        <title>Whole genome shotgun sequence of Skermanella aerolata NBRC 106429.</title>
        <authorList>
            <person name="Hosoyama A."/>
            <person name="Uohara A."/>
            <person name="Ohji S."/>
            <person name="Ichikawa N."/>
        </authorList>
    </citation>
    <scope>NUCLEOTIDE SEQUENCE [LARGE SCALE GENOMIC DNA]</scope>
    <source>
        <strain evidence="7 8">NBRC 106429</strain>
    </source>
</reference>
<dbReference type="Pfam" id="PF06181">
    <property type="entry name" value="Urate_ox_N"/>
    <property type="match status" value="1"/>
</dbReference>
<gene>
    <name evidence="7" type="ORF">SAE02_10450</name>
</gene>
<organism evidence="7 8">
    <name type="scientific">Skermanella aerolata</name>
    <dbReference type="NCBI Taxonomy" id="393310"/>
    <lineage>
        <taxon>Bacteria</taxon>
        <taxon>Pseudomonadati</taxon>
        <taxon>Pseudomonadota</taxon>
        <taxon>Alphaproteobacteria</taxon>
        <taxon>Rhodospirillales</taxon>
        <taxon>Azospirillaceae</taxon>
        <taxon>Skermanella</taxon>
    </lineage>
</organism>
<evidence type="ECO:0000256" key="1">
    <source>
        <dbReference type="ARBA" id="ARBA00022617"/>
    </source>
</evidence>
<feature type="transmembrane region" description="Helical" evidence="5">
    <location>
        <begin position="120"/>
        <end position="138"/>
    </location>
</feature>
<feature type="transmembrane region" description="Helical" evidence="5">
    <location>
        <begin position="251"/>
        <end position="269"/>
    </location>
</feature>
<keyword evidence="5" id="KW-1133">Transmembrane helix</keyword>
<evidence type="ECO:0000256" key="5">
    <source>
        <dbReference type="SAM" id="Phobius"/>
    </source>
</evidence>
<dbReference type="OrthoDB" id="9787495at2"/>
<name>A0A512DKA3_9PROT</name>
<dbReference type="GO" id="GO:0009055">
    <property type="term" value="F:electron transfer activity"/>
    <property type="evidence" value="ECO:0007669"/>
    <property type="project" value="InterPro"/>
</dbReference>
<dbReference type="InterPro" id="IPR036909">
    <property type="entry name" value="Cyt_c-like_dom_sf"/>
</dbReference>
<evidence type="ECO:0000256" key="2">
    <source>
        <dbReference type="ARBA" id="ARBA00022723"/>
    </source>
</evidence>
<dbReference type="PROSITE" id="PS51007">
    <property type="entry name" value="CYTC"/>
    <property type="match status" value="1"/>
</dbReference>
<dbReference type="Proteomes" id="UP000321523">
    <property type="component" value="Unassembled WGS sequence"/>
</dbReference>
<accession>A0A512DKA3</accession>
<comment type="caution">
    <text evidence="7">The sequence shown here is derived from an EMBL/GenBank/DDBJ whole genome shotgun (WGS) entry which is preliminary data.</text>
</comment>
<feature type="transmembrane region" description="Helical" evidence="5">
    <location>
        <begin position="150"/>
        <end position="169"/>
    </location>
</feature>
<keyword evidence="2 4" id="KW-0479">Metal-binding</keyword>
<dbReference type="AlphaFoldDB" id="A0A512DKA3"/>